<reference evidence="2" key="1">
    <citation type="submission" date="2023-10" db="EMBL/GenBank/DDBJ databases">
        <authorList>
            <person name="Chen Y."/>
            <person name="Shah S."/>
            <person name="Dougan E. K."/>
            <person name="Thang M."/>
            <person name="Chan C."/>
        </authorList>
    </citation>
    <scope>NUCLEOTIDE SEQUENCE [LARGE SCALE GENOMIC DNA]</scope>
</reference>
<keyword evidence="1" id="KW-1133">Transmembrane helix</keyword>
<keyword evidence="1" id="KW-0472">Membrane</keyword>
<feature type="transmembrane region" description="Helical" evidence="1">
    <location>
        <begin position="40"/>
        <end position="58"/>
    </location>
</feature>
<dbReference type="Proteomes" id="UP001189429">
    <property type="component" value="Unassembled WGS sequence"/>
</dbReference>
<evidence type="ECO:0000313" key="2">
    <source>
        <dbReference type="EMBL" id="CAK0905988.1"/>
    </source>
</evidence>
<comment type="caution">
    <text evidence="2">The sequence shown here is derived from an EMBL/GenBank/DDBJ whole genome shotgun (WGS) entry which is preliminary data.</text>
</comment>
<keyword evidence="1" id="KW-0812">Transmembrane</keyword>
<sequence>MLSTVKANKRGAGTALWFPLTVAPPHGADALLAALAGMAPAVAFVVALAVVAAPACCLQRRLPCKLRSNAAAWHGPWRCVELSTEGLRLRLIQNLASRFRHLLGRPPPMLCLLHGRPPTRGTARAHQATVPPSPTRVARSIGLRFS</sequence>
<dbReference type="EMBL" id="CAUYUJ010021633">
    <property type="protein sequence ID" value="CAK0905988.1"/>
    <property type="molecule type" value="Genomic_DNA"/>
</dbReference>
<organism evidence="2 3">
    <name type="scientific">Prorocentrum cordatum</name>
    <dbReference type="NCBI Taxonomy" id="2364126"/>
    <lineage>
        <taxon>Eukaryota</taxon>
        <taxon>Sar</taxon>
        <taxon>Alveolata</taxon>
        <taxon>Dinophyceae</taxon>
        <taxon>Prorocentrales</taxon>
        <taxon>Prorocentraceae</taxon>
        <taxon>Prorocentrum</taxon>
    </lineage>
</organism>
<accession>A0ABN9Y0N3</accession>
<name>A0ABN9Y0N3_9DINO</name>
<protein>
    <submittedName>
        <fullName evidence="2">Uncharacterized protein</fullName>
    </submittedName>
</protein>
<gene>
    <name evidence="2" type="ORF">PCOR1329_LOCUS81511</name>
</gene>
<evidence type="ECO:0000313" key="3">
    <source>
        <dbReference type="Proteomes" id="UP001189429"/>
    </source>
</evidence>
<keyword evidence="3" id="KW-1185">Reference proteome</keyword>
<evidence type="ECO:0000256" key="1">
    <source>
        <dbReference type="SAM" id="Phobius"/>
    </source>
</evidence>
<proteinExistence type="predicted"/>